<evidence type="ECO:0000313" key="1">
    <source>
        <dbReference type="EMBL" id="VFK26608.1"/>
    </source>
</evidence>
<dbReference type="EMBL" id="CAADGH010000006">
    <property type="protein sequence ID" value="VFK74523.1"/>
    <property type="molecule type" value="Genomic_DNA"/>
</dbReference>
<protein>
    <submittedName>
        <fullName evidence="1">Uncharacterized protein</fullName>
    </submittedName>
</protein>
<evidence type="ECO:0000313" key="2">
    <source>
        <dbReference type="EMBL" id="VFK74523.1"/>
    </source>
</evidence>
<dbReference type="AlphaFoldDB" id="A0A450XBF0"/>
<reference evidence="1" key="1">
    <citation type="submission" date="2019-02" db="EMBL/GenBank/DDBJ databases">
        <authorList>
            <person name="Gruber-Vodicka R. H."/>
            <person name="Seah K. B. B."/>
        </authorList>
    </citation>
    <scope>NUCLEOTIDE SEQUENCE</scope>
    <source>
        <strain evidence="2">BECK_BZ198</strain>
        <strain evidence="1">BECK_BZ199</strain>
    </source>
</reference>
<sequence length="37" mass="4468">MRLICAYSTCLRFYRVWLFMVLGRFLLRDDDGGVFSF</sequence>
<name>A0A450XBF0_9GAMM</name>
<dbReference type="EMBL" id="CAADFQ010000001">
    <property type="protein sequence ID" value="VFK26608.1"/>
    <property type="molecule type" value="Genomic_DNA"/>
</dbReference>
<accession>A0A450XBF0</accession>
<proteinExistence type="predicted"/>
<organism evidence="1">
    <name type="scientific">Candidatus Kentrum sp. MB</name>
    <dbReference type="NCBI Taxonomy" id="2138164"/>
    <lineage>
        <taxon>Bacteria</taxon>
        <taxon>Pseudomonadati</taxon>
        <taxon>Pseudomonadota</taxon>
        <taxon>Gammaproteobacteria</taxon>
        <taxon>Candidatus Kentrum</taxon>
    </lineage>
</organism>
<gene>
    <name evidence="2" type="ORF">BECKMB1821H_GA0114242_100610</name>
    <name evidence="1" type="ORF">BECKMB1821I_GA0114274_100164</name>
</gene>